<evidence type="ECO:0000313" key="1">
    <source>
        <dbReference type="EMBL" id="ABX51416.1"/>
    </source>
</evidence>
<accession>A9KU35</accession>
<dbReference type="Proteomes" id="UP000000770">
    <property type="component" value="Chromosome"/>
</dbReference>
<name>A9KU35_SHEB9</name>
<dbReference type="GeneID" id="11774242"/>
<reference evidence="1 2" key="1">
    <citation type="submission" date="2007-11" db="EMBL/GenBank/DDBJ databases">
        <title>Complete sequence of chromosome of Shewanella baltica OS195.</title>
        <authorList>
            <consortium name="US DOE Joint Genome Institute"/>
            <person name="Copeland A."/>
            <person name="Lucas S."/>
            <person name="Lapidus A."/>
            <person name="Barry K."/>
            <person name="Glavina del Rio T."/>
            <person name="Dalin E."/>
            <person name="Tice H."/>
            <person name="Pitluck S."/>
            <person name="Chain P."/>
            <person name="Malfatti S."/>
            <person name="Shin M."/>
            <person name="Vergez L."/>
            <person name="Schmutz J."/>
            <person name="Larimer F."/>
            <person name="Land M."/>
            <person name="Hauser L."/>
            <person name="Kyrpides N."/>
            <person name="Kim E."/>
            <person name="Brettar I."/>
            <person name="Rodrigues J."/>
            <person name="Konstantinidis K."/>
            <person name="Klappenbach J."/>
            <person name="Hofle M."/>
            <person name="Tiedje J."/>
            <person name="Richardson P."/>
        </authorList>
    </citation>
    <scope>NUCLEOTIDE SEQUENCE [LARGE SCALE GENOMIC DNA]</scope>
    <source>
        <strain evidence="1 2">OS195</strain>
    </source>
</reference>
<sequence>MITLNSKPSDYIPFETLTVCSNTVKGGGNLVAVGDILPFLVGKGDIPQIWLLALADAKTNDFIPIVEKSVSKHPAVKVYEERGVLNVMISGEIVLSVRRDSESSAIVTKLDFRPLGLNMHGNEKSLNVGGGSFSGNSMAGGGTLIGLGAPSSNK</sequence>
<protein>
    <submittedName>
        <fullName evidence="1">Uncharacterized protein</fullName>
    </submittedName>
</protein>
<evidence type="ECO:0000313" key="2">
    <source>
        <dbReference type="Proteomes" id="UP000000770"/>
    </source>
</evidence>
<organism evidence="1 2">
    <name type="scientific">Shewanella baltica (strain OS195)</name>
    <dbReference type="NCBI Taxonomy" id="399599"/>
    <lineage>
        <taxon>Bacteria</taxon>
        <taxon>Pseudomonadati</taxon>
        <taxon>Pseudomonadota</taxon>
        <taxon>Gammaproteobacteria</taxon>
        <taxon>Alteromonadales</taxon>
        <taxon>Shewanellaceae</taxon>
        <taxon>Shewanella</taxon>
    </lineage>
</organism>
<dbReference type="EMBL" id="CP000891">
    <property type="protein sequence ID" value="ABX51416.1"/>
    <property type="molecule type" value="Genomic_DNA"/>
</dbReference>
<gene>
    <name evidence="1" type="ordered locus">Sbal195_4258</name>
</gene>
<dbReference type="AlphaFoldDB" id="A9KU35"/>
<dbReference type="HOGENOM" id="CLU_1747445_0_0_6"/>
<dbReference type="RefSeq" id="WP_006084564.1">
    <property type="nucleotide sequence ID" value="NC_009997.1"/>
</dbReference>
<proteinExistence type="predicted"/>
<dbReference type="KEGG" id="sbn:Sbal195_4258"/>